<keyword evidence="11" id="KW-1185">Reference proteome</keyword>
<reference evidence="10 11" key="1">
    <citation type="submission" date="2014-12" db="EMBL/GenBank/DDBJ databases">
        <authorList>
            <person name="Kuzmanovic N."/>
            <person name="Pulawska J."/>
            <person name="Obradovic A."/>
        </authorList>
    </citation>
    <scope>NUCLEOTIDE SEQUENCE [LARGE SCALE GENOMIC DNA]</scope>
    <source>
        <strain evidence="10 11">KFB 330</strain>
    </source>
</reference>
<feature type="transmembrane region" description="Helical" evidence="8">
    <location>
        <begin position="551"/>
        <end position="569"/>
    </location>
</feature>
<feature type="transmembrane region" description="Helical" evidence="8">
    <location>
        <begin position="122"/>
        <end position="146"/>
    </location>
</feature>
<keyword evidence="7 8" id="KW-0472">Membrane</keyword>
<feature type="transmembrane region" description="Helical" evidence="8">
    <location>
        <begin position="450"/>
        <end position="471"/>
    </location>
</feature>
<feature type="transmembrane region" description="Helical" evidence="8">
    <location>
        <begin position="420"/>
        <end position="444"/>
    </location>
</feature>
<evidence type="ECO:0000256" key="6">
    <source>
        <dbReference type="ARBA" id="ARBA00022989"/>
    </source>
</evidence>
<comment type="subcellular location">
    <subcellularLocation>
        <location evidence="1 8">Cell membrane</location>
        <topology evidence="1 8">Multi-pass membrane protein</topology>
    </subcellularLocation>
</comment>
<feature type="transmembrane region" description="Helical" evidence="8">
    <location>
        <begin position="386"/>
        <end position="408"/>
    </location>
</feature>
<dbReference type="EMBL" id="JWIT01000025">
    <property type="protein sequence ID" value="KJF70904.1"/>
    <property type="molecule type" value="Genomic_DNA"/>
</dbReference>
<dbReference type="PROSITE" id="PS50928">
    <property type="entry name" value="ABC_TM1"/>
    <property type="match status" value="2"/>
</dbReference>
<proteinExistence type="inferred from homology"/>
<dbReference type="PANTHER" id="PTHR42929:SF1">
    <property type="entry name" value="INNER MEMBRANE ABC TRANSPORTER PERMEASE PROTEIN YDCU-RELATED"/>
    <property type="match status" value="1"/>
</dbReference>
<keyword evidence="6 8" id="KW-1133">Transmembrane helix</keyword>
<feature type="transmembrane region" description="Helical" evidence="8">
    <location>
        <begin position="169"/>
        <end position="191"/>
    </location>
</feature>
<feature type="transmembrane region" description="Helical" evidence="8">
    <location>
        <begin position="84"/>
        <end position="110"/>
    </location>
</feature>
<accession>A0ABR5D1E3</accession>
<feature type="domain" description="ABC transmembrane type-1" evidence="9">
    <location>
        <begin position="88"/>
        <end position="297"/>
    </location>
</feature>
<dbReference type="InterPro" id="IPR035906">
    <property type="entry name" value="MetI-like_sf"/>
</dbReference>
<keyword evidence="5 8" id="KW-0812">Transmembrane</keyword>
<evidence type="ECO:0000256" key="1">
    <source>
        <dbReference type="ARBA" id="ARBA00004651"/>
    </source>
</evidence>
<evidence type="ECO:0000313" key="11">
    <source>
        <dbReference type="Proteomes" id="UP000032564"/>
    </source>
</evidence>
<dbReference type="SUPFAM" id="SSF161098">
    <property type="entry name" value="MetI-like"/>
    <property type="match status" value="2"/>
</dbReference>
<protein>
    <submittedName>
        <fullName evidence="10">ABC transporter permease</fullName>
    </submittedName>
</protein>
<evidence type="ECO:0000313" key="10">
    <source>
        <dbReference type="EMBL" id="KJF70904.1"/>
    </source>
</evidence>
<evidence type="ECO:0000256" key="5">
    <source>
        <dbReference type="ARBA" id="ARBA00022692"/>
    </source>
</evidence>
<evidence type="ECO:0000256" key="7">
    <source>
        <dbReference type="ARBA" id="ARBA00023136"/>
    </source>
</evidence>
<evidence type="ECO:0000256" key="2">
    <source>
        <dbReference type="ARBA" id="ARBA00007069"/>
    </source>
</evidence>
<gene>
    <name evidence="10" type="ORF">RP75_23975</name>
</gene>
<feature type="transmembrane region" description="Helical" evidence="8">
    <location>
        <begin position="498"/>
        <end position="519"/>
    </location>
</feature>
<evidence type="ECO:0000256" key="4">
    <source>
        <dbReference type="ARBA" id="ARBA00022475"/>
    </source>
</evidence>
<dbReference type="Pfam" id="PF00528">
    <property type="entry name" value="BPD_transp_1"/>
    <property type="match status" value="2"/>
</dbReference>
<dbReference type="InterPro" id="IPR000515">
    <property type="entry name" value="MetI-like"/>
</dbReference>
<feature type="domain" description="ABC transmembrane type-1" evidence="9">
    <location>
        <begin position="382"/>
        <end position="569"/>
    </location>
</feature>
<feature type="transmembrane region" description="Helical" evidence="8">
    <location>
        <begin position="326"/>
        <end position="351"/>
    </location>
</feature>
<comment type="similarity">
    <text evidence="2">Belongs to the binding-protein-dependent transport system permease family. CysTW subfamily.</text>
</comment>
<dbReference type="PANTHER" id="PTHR42929">
    <property type="entry name" value="INNER MEMBRANE ABC TRANSPORTER PERMEASE PROTEIN YDCU-RELATED-RELATED"/>
    <property type="match status" value="1"/>
</dbReference>
<feature type="transmembrane region" description="Helical" evidence="8">
    <location>
        <begin position="32"/>
        <end position="59"/>
    </location>
</feature>
<organism evidence="10 11">
    <name type="scientific">Agrobacterium arsenijevicii</name>
    <dbReference type="NCBI Taxonomy" id="1585697"/>
    <lineage>
        <taxon>Bacteria</taxon>
        <taxon>Pseudomonadati</taxon>
        <taxon>Pseudomonadota</taxon>
        <taxon>Alphaproteobacteria</taxon>
        <taxon>Hyphomicrobiales</taxon>
        <taxon>Rhizobiaceae</taxon>
        <taxon>Rhizobium/Agrobacterium group</taxon>
        <taxon>Agrobacterium</taxon>
    </lineage>
</organism>
<feature type="transmembrane region" description="Helical" evidence="8">
    <location>
        <begin position="275"/>
        <end position="299"/>
    </location>
</feature>
<dbReference type="Proteomes" id="UP000032564">
    <property type="component" value="Unassembled WGS sequence"/>
</dbReference>
<keyword evidence="4" id="KW-1003">Cell membrane</keyword>
<feature type="transmembrane region" description="Helical" evidence="8">
    <location>
        <begin position="231"/>
        <end position="255"/>
    </location>
</feature>
<dbReference type="Gene3D" id="1.10.3720.10">
    <property type="entry name" value="MetI-like"/>
    <property type="match status" value="2"/>
</dbReference>
<evidence type="ECO:0000256" key="8">
    <source>
        <dbReference type="RuleBase" id="RU363032"/>
    </source>
</evidence>
<keyword evidence="3 8" id="KW-0813">Transport</keyword>
<name>A0ABR5D1E3_9HYPH</name>
<sequence length="578" mass="62006">MTDGVVSSTGQIVGSQTSPWNLQRFQAVASSALISVPILTWLALIVVMPSLLLIGVSFLKSTGGVIRFEPSLANYLRLWNSSGFWVLLGRTLAYSFAGCLVASFIAYPLAFYVGRVITRNRALLTTLIILPLWISLLMRVFAWRVILGQSGVLNTFLVSSGILQEPSNAFLYSPLAVVMVFAYIAIPFIFISTMGAFEKIPQDLIEAAQDSGANAFFTFVTLVWPLTRRNFAIGFSLAFLVTVGDFVTPAMIGGIDGTTVGVVISTQFGFANNWPYGAAAAVVLMVSVGVLLSIVLALCPSRGVMLSVEGDNSQAQTIASNTIGRLIGALGTGMAIVYLYAPLAIIFIFSLNSSSVQVFPLQELSLQWYASLTSNESLIAAAQRSLIVAISVVCLAAALGTLFAVIIHNGRLKGARYYELAFALPVATPGVVLGIEMVLGTEIFGIPSGILRIIVGQMSFVMPVTLLMVLVRLRKIDPSLMEASLDLGANRLKSFTSVLWPLIKGTVLASAFLGLTLSADDVMVTLFLSGGAPTLPIWVFNQLRFGFTPEVNAVFSLLMFVCLVIVFLTNRQASRSRG</sequence>
<dbReference type="CDD" id="cd06261">
    <property type="entry name" value="TM_PBP2"/>
    <property type="match status" value="2"/>
</dbReference>
<evidence type="ECO:0000259" key="9">
    <source>
        <dbReference type="PROSITE" id="PS50928"/>
    </source>
</evidence>
<evidence type="ECO:0000256" key="3">
    <source>
        <dbReference type="ARBA" id="ARBA00022448"/>
    </source>
</evidence>
<comment type="caution">
    <text evidence="10">The sequence shown here is derived from an EMBL/GenBank/DDBJ whole genome shotgun (WGS) entry which is preliminary data.</text>
</comment>